<protein>
    <recommendedName>
        <fullName evidence="7">ABC transporter domain-containing protein</fullName>
    </recommendedName>
</protein>
<reference evidence="8 9" key="1">
    <citation type="submission" date="2019-11" db="EMBL/GenBank/DDBJ databases">
        <title>Whole genome sequence of Oryza granulata.</title>
        <authorList>
            <person name="Li W."/>
        </authorList>
    </citation>
    <scope>NUCLEOTIDE SEQUENCE [LARGE SCALE GENOMIC DNA]</scope>
    <source>
        <strain evidence="9">cv. Menghai</strain>
        <tissue evidence="8">Leaf</tissue>
    </source>
</reference>
<evidence type="ECO:0000256" key="5">
    <source>
        <dbReference type="ARBA" id="ARBA00022989"/>
    </source>
</evidence>
<comment type="subcellular location">
    <subcellularLocation>
        <location evidence="1">Membrane</location>
        <topology evidence="1">Multi-pass membrane protein</topology>
    </subcellularLocation>
</comment>
<dbReference type="GO" id="GO:0015421">
    <property type="term" value="F:ABC-type oligopeptide transporter activity"/>
    <property type="evidence" value="ECO:0007669"/>
    <property type="project" value="TreeGrafter"/>
</dbReference>
<keyword evidence="2" id="KW-0812">Transmembrane</keyword>
<feature type="domain" description="ABC transporter" evidence="7">
    <location>
        <begin position="1"/>
        <end position="193"/>
    </location>
</feature>
<comment type="caution">
    <text evidence="8">The sequence shown here is derived from an EMBL/GenBank/DDBJ whole genome shotgun (WGS) entry which is preliminary data.</text>
</comment>
<dbReference type="AlphaFoldDB" id="A0A6G1EPG2"/>
<evidence type="ECO:0000313" key="8">
    <source>
        <dbReference type="EMBL" id="KAF0926538.1"/>
    </source>
</evidence>
<dbReference type="InterPro" id="IPR003439">
    <property type="entry name" value="ABC_transporter-like_ATP-bd"/>
</dbReference>
<dbReference type="Gene3D" id="3.40.50.300">
    <property type="entry name" value="P-loop containing nucleotide triphosphate hydrolases"/>
    <property type="match status" value="1"/>
</dbReference>
<dbReference type="InterPro" id="IPR027417">
    <property type="entry name" value="P-loop_NTPase"/>
</dbReference>
<dbReference type="OrthoDB" id="6500128at2759"/>
<dbReference type="GO" id="GO:0005524">
    <property type="term" value="F:ATP binding"/>
    <property type="evidence" value="ECO:0007669"/>
    <property type="project" value="UniProtKB-KW"/>
</dbReference>
<dbReference type="EMBL" id="SPHZ02000003">
    <property type="protein sequence ID" value="KAF0926538.1"/>
    <property type="molecule type" value="Genomic_DNA"/>
</dbReference>
<keyword evidence="5" id="KW-1133">Transmembrane helix</keyword>
<evidence type="ECO:0000256" key="3">
    <source>
        <dbReference type="ARBA" id="ARBA00022741"/>
    </source>
</evidence>
<dbReference type="Pfam" id="PF00005">
    <property type="entry name" value="ABC_tran"/>
    <property type="match status" value="1"/>
</dbReference>
<evidence type="ECO:0000256" key="2">
    <source>
        <dbReference type="ARBA" id="ARBA00022692"/>
    </source>
</evidence>
<name>A0A6G1EPG2_9ORYZ</name>
<proteinExistence type="predicted"/>
<keyword evidence="9" id="KW-1185">Reference proteome</keyword>
<dbReference type="GO" id="GO:0005743">
    <property type="term" value="C:mitochondrial inner membrane"/>
    <property type="evidence" value="ECO:0007669"/>
    <property type="project" value="TreeGrafter"/>
</dbReference>
<keyword evidence="4" id="KW-0067">ATP-binding</keyword>
<dbReference type="GO" id="GO:0090374">
    <property type="term" value="P:oligopeptide export from mitochondrion"/>
    <property type="evidence" value="ECO:0007669"/>
    <property type="project" value="TreeGrafter"/>
</dbReference>
<evidence type="ECO:0000256" key="4">
    <source>
        <dbReference type="ARBA" id="ARBA00022840"/>
    </source>
</evidence>
<dbReference type="PANTHER" id="PTHR43394">
    <property type="entry name" value="ATP-DEPENDENT PERMEASE MDL1, MITOCHONDRIAL"/>
    <property type="match status" value="1"/>
</dbReference>
<dbReference type="GO" id="GO:0016887">
    <property type="term" value="F:ATP hydrolysis activity"/>
    <property type="evidence" value="ECO:0007669"/>
    <property type="project" value="InterPro"/>
</dbReference>
<accession>A0A6G1EPG2</accession>
<keyword evidence="6" id="KW-0472">Membrane</keyword>
<dbReference type="Proteomes" id="UP000479710">
    <property type="component" value="Unassembled WGS sequence"/>
</dbReference>
<dbReference type="FunFam" id="3.40.50.300:FF:000913">
    <property type="entry name" value="ABC multidrug transporter SitT"/>
    <property type="match status" value="1"/>
</dbReference>
<gene>
    <name evidence="8" type="ORF">E2562_026026</name>
</gene>
<evidence type="ECO:0000256" key="6">
    <source>
        <dbReference type="ARBA" id="ARBA00023136"/>
    </source>
</evidence>
<organism evidence="8 9">
    <name type="scientific">Oryza meyeriana var. granulata</name>
    <dbReference type="NCBI Taxonomy" id="110450"/>
    <lineage>
        <taxon>Eukaryota</taxon>
        <taxon>Viridiplantae</taxon>
        <taxon>Streptophyta</taxon>
        <taxon>Embryophyta</taxon>
        <taxon>Tracheophyta</taxon>
        <taxon>Spermatophyta</taxon>
        <taxon>Magnoliopsida</taxon>
        <taxon>Liliopsida</taxon>
        <taxon>Poales</taxon>
        <taxon>Poaceae</taxon>
        <taxon>BOP clade</taxon>
        <taxon>Oryzoideae</taxon>
        <taxon>Oryzeae</taxon>
        <taxon>Oryzinae</taxon>
        <taxon>Oryza</taxon>
        <taxon>Oryza meyeriana</taxon>
    </lineage>
</organism>
<dbReference type="InterPro" id="IPR039421">
    <property type="entry name" value="Type_1_exporter"/>
</dbReference>
<dbReference type="SUPFAM" id="SSF52540">
    <property type="entry name" value="P-loop containing nucleoside triphosphate hydrolases"/>
    <property type="match status" value="1"/>
</dbReference>
<dbReference type="PROSITE" id="PS50893">
    <property type="entry name" value="ABC_TRANSPORTER_2"/>
    <property type="match status" value="1"/>
</dbReference>
<evidence type="ECO:0000256" key="1">
    <source>
        <dbReference type="ARBA" id="ARBA00004141"/>
    </source>
</evidence>
<sequence>MALLERFYDPDSGTVTLDGVDIKNLKVGFLRQQTGLVSQEPVLFNDTIRASIAYGKDGDATEEEIIAVAEATNAHQLISALPRGYDTCAGERGVQLSGGQKQRVATARAILKDPRILLLDEATSALDAESEHAVQAALERVMDGRTTVVVAHRLSTIRGADAIAVLKNGEVVATGRHEQLMAQKDGVYASLVELCMSSERDGDSKPS</sequence>
<evidence type="ECO:0000313" key="9">
    <source>
        <dbReference type="Proteomes" id="UP000479710"/>
    </source>
</evidence>
<evidence type="ECO:0000259" key="7">
    <source>
        <dbReference type="PROSITE" id="PS50893"/>
    </source>
</evidence>
<keyword evidence="3" id="KW-0547">Nucleotide-binding</keyword>
<dbReference type="PANTHER" id="PTHR43394:SF18">
    <property type="entry name" value="ABC TRANSPORTER B FAMILY MEMBER 11-LIKE"/>
    <property type="match status" value="1"/>
</dbReference>